<proteinExistence type="predicted"/>
<evidence type="ECO:0000313" key="1">
    <source>
        <dbReference type="EMBL" id="KAL0465478.1"/>
    </source>
</evidence>
<accession>A0ABR3CZI8</accession>
<keyword evidence="2" id="KW-1185">Reference proteome</keyword>
<gene>
    <name evidence="1" type="ORF">QR685DRAFT_452745</name>
</gene>
<name>A0ABR3CZI8_NEUIN</name>
<comment type="caution">
    <text evidence="1">The sequence shown here is derived from an EMBL/GenBank/DDBJ whole genome shotgun (WGS) entry which is preliminary data.</text>
</comment>
<dbReference type="EMBL" id="JAVLET010000016">
    <property type="protein sequence ID" value="KAL0465478.1"/>
    <property type="molecule type" value="Genomic_DNA"/>
</dbReference>
<organism evidence="1 2">
    <name type="scientific">Neurospora intermedia</name>
    <dbReference type="NCBI Taxonomy" id="5142"/>
    <lineage>
        <taxon>Eukaryota</taxon>
        <taxon>Fungi</taxon>
        <taxon>Dikarya</taxon>
        <taxon>Ascomycota</taxon>
        <taxon>Pezizomycotina</taxon>
        <taxon>Sordariomycetes</taxon>
        <taxon>Sordariomycetidae</taxon>
        <taxon>Sordariales</taxon>
        <taxon>Sordariaceae</taxon>
        <taxon>Neurospora</taxon>
    </lineage>
</organism>
<reference evidence="1 2" key="1">
    <citation type="submission" date="2023-09" db="EMBL/GenBank/DDBJ databases">
        <title>Multi-omics analysis of a traditional fermented food reveals byproduct-associated fungal strains for waste-to-food upcycling.</title>
        <authorList>
            <consortium name="Lawrence Berkeley National Laboratory"/>
            <person name="Rekdal V.M."/>
            <person name="Villalobos-Escobedo J.M."/>
            <person name="Rodriguez-Valeron N."/>
            <person name="Garcia M.O."/>
            <person name="Vasquez D.P."/>
            <person name="Damayanti I."/>
            <person name="Sorensen P.M."/>
            <person name="Baidoo E.E."/>
            <person name="De Carvalho A.C."/>
            <person name="Riley R."/>
            <person name="Lipzen A."/>
            <person name="He G."/>
            <person name="Yan M."/>
            <person name="Haridas S."/>
            <person name="Daum C."/>
            <person name="Yoshinaga Y."/>
            <person name="Ng V."/>
            <person name="Grigoriev I.V."/>
            <person name="Munk R."/>
            <person name="Nuraida L."/>
            <person name="Wijaya C.H."/>
            <person name="Morales P.-C."/>
            <person name="Keasling J.D."/>
        </authorList>
    </citation>
    <scope>NUCLEOTIDE SEQUENCE [LARGE SCALE GENOMIC DNA]</scope>
    <source>
        <strain evidence="1 2">FGSC 2613</strain>
    </source>
</reference>
<dbReference type="Proteomes" id="UP001451303">
    <property type="component" value="Unassembled WGS sequence"/>
</dbReference>
<protein>
    <submittedName>
        <fullName evidence="1">Uncharacterized protein</fullName>
    </submittedName>
</protein>
<sequence>MAAGIVAGQFTSRGQQGRTCEKGVHAFYSGSTMLRCLVWHCRPGSSAAARNGQGMEWMGGRSFIPEGRREVRERPNGCCRVVGYIRCVKVSTVTSEKNGQK</sequence>
<evidence type="ECO:0000313" key="2">
    <source>
        <dbReference type="Proteomes" id="UP001451303"/>
    </source>
</evidence>